<name>A0ABP1E754_9APHY</name>
<keyword evidence="3 5" id="KW-1133">Transmembrane helix</keyword>
<feature type="transmembrane region" description="Helical" evidence="5">
    <location>
        <begin position="663"/>
        <end position="685"/>
    </location>
</feature>
<dbReference type="Pfam" id="PF20877">
    <property type="entry name" value="Anoctamin_N"/>
    <property type="match status" value="1"/>
</dbReference>
<evidence type="ECO:0000259" key="7">
    <source>
        <dbReference type="Pfam" id="PF20877"/>
    </source>
</evidence>
<evidence type="ECO:0000256" key="4">
    <source>
        <dbReference type="ARBA" id="ARBA00023136"/>
    </source>
</evidence>
<feature type="domain" description="Anoctamin alpha-beta plait" evidence="7">
    <location>
        <begin position="5"/>
        <end position="137"/>
    </location>
</feature>
<keyword evidence="4 5" id="KW-0472">Membrane</keyword>
<gene>
    <name evidence="8" type="ORF">GFSPODELE1_LOCUS10198</name>
</gene>
<comment type="subcellular location">
    <subcellularLocation>
        <location evidence="1">Membrane</location>
        <topology evidence="1">Multi-pass membrane protein</topology>
    </subcellularLocation>
</comment>
<keyword evidence="9" id="KW-1185">Reference proteome</keyword>
<evidence type="ECO:0000259" key="6">
    <source>
        <dbReference type="Pfam" id="PF04547"/>
    </source>
</evidence>
<evidence type="ECO:0008006" key="10">
    <source>
        <dbReference type="Google" id="ProtNLM"/>
    </source>
</evidence>
<accession>A0ABP1E754</accession>
<dbReference type="Pfam" id="PF04547">
    <property type="entry name" value="Anoctamin"/>
    <property type="match status" value="1"/>
</dbReference>
<proteinExistence type="predicted"/>
<dbReference type="InterPro" id="IPR049452">
    <property type="entry name" value="Anoctamin_TM"/>
</dbReference>
<evidence type="ECO:0000256" key="1">
    <source>
        <dbReference type="ARBA" id="ARBA00004141"/>
    </source>
</evidence>
<dbReference type="InterPro" id="IPR007632">
    <property type="entry name" value="Anoctamin"/>
</dbReference>
<protein>
    <recommendedName>
        <fullName evidence="10">DUF590-domain-containing protein</fullName>
    </recommendedName>
</protein>
<evidence type="ECO:0000256" key="2">
    <source>
        <dbReference type="ARBA" id="ARBA00022692"/>
    </source>
</evidence>
<feature type="transmembrane region" description="Helical" evidence="5">
    <location>
        <begin position="347"/>
        <end position="373"/>
    </location>
</feature>
<sequence length="765" mass="85932">MPPSVDLVVVFRASPGKTYTKAHARQNAQQTEQQYARLLNTLKKGGLRAVGKRGEREGQLLILISCPEPLLKRLAQRERHSDFLSGLLPKNPIGGEDLDTTPLSPADRIRLIHTYITSADVDGGLGIAPLSDEWNRVESLMALHDHQFNDNWIRSWTTSQLGFVKYDQIKEQFGESVALYFSFLSTYTKALLGISALGAGFYFFAAPYSTLYSTLLVLWAITFVEWWRIKQRVLSVRWGTLGSFRVEKRRAHYKPIAWWKRDLRMITSIPVILFFAAILAVLLTGIFVFEAFVTQLYTGPGHRLIGFSPTILFMAIVPRFLGIYNNYAIRLTNWENHSRQSTHDASLTIKTFSLSAIVAYLGLALSAFVYVPFGEEVMTFVQTYLFHRNTPFRAGAKSWASSIFSTFGAGPTATAVADAPEKLANVTTDEIRNQTAKGFWETDSINARSKLNASRLQDQMFAFTVTNQVVNTFLEIGLPFVLRAVISFRNGKGLSFAAPAGGAASAGKKKRVMFEDEASGSEVAKNANGKEEREFMEMVRREVALPEYNLFADYSEMITQFGYVALWSTIWPLATVMSLMNNWLELRSDAFKIAVHTRRPIPSRSDTIGPWLDTLTFLAWLAALTNSALVYLFRPSDQCKPVGTSLQHQHRHLSNTNSSTRELLFSAMLVALAASHGYMVVRVIVRHVLERLLWKGSKEEKEAERMETVVKEQYLRSLGVADVREEKTDVAVATKADAVDVSDGAEAFWEFDEGLDEIQRVLKDA</sequence>
<dbReference type="EMBL" id="OZ037951">
    <property type="protein sequence ID" value="CAL1715387.1"/>
    <property type="molecule type" value="Genomic_DNA"/>
</dbReference>
<feature type="domain" description="Anoctamin transmembrane" evidence="6">
    <location>
        <begin position="169"/>
        <end position="692"/>
    </location>
</feature>
<feature type="transmembrane region" description="Helical" evidence="5">
    <location>
        <begin position="304"/>
        <end position="327"/>
    </location>
</feature>
<feature type="transmembrane region" description="Helical" evidence="5">
    <location>
        <begin position="561"/>
        <end position="584"/>
    </location>
</feature>
<feature type="transmembrane region" description="Helical" evidence="5">
    <location>
        <begin position="608"/>
        <end position="633"/>
    </location>
</feature>
<evidence type="ECO:0000313" key="8">
    <source>
        <dbReference type="EMBL" id="CAL1715387.1"/>
    </source>
</evidence>
<dbReference type="InterPro" id="IPR049456">
    <property type="entry name" value="Anoctamin_N_fung"/>
</dbReference>
<dbReference type="PANTHER" id="PTHR12308">
    <property type="entry name" value="ANOCTAMIN"/>
    <property type="match status" value="1"/>
</dbReference>
<dbReference type="Proteomes" id="UP001497453">
    <property type="component" value="Chromosome 8"/>
</dbReference>
<organism evidence="8 9">
    <name type="scientific">Somion occarium</name>
    <dbReference type="NCBI Taxonomy" id="3059160"/>
    <lineage>
        <taxon>Eukaryota</taxon>
        <taxon>Fungi</taxon>
        <taxon>Dikarya</taxon>
        <taxon>Basidiomycota</taxon>
        <taxon>Agaricomycotina</taxon>
        <taxon>Agaricomycetes</taxon>
        <taxon>Polyporales</taxon>
        <taxon>Cerrenaceae</taxon>
        <taxon>Somion</taxon>
    </lineage>
</organism>
<evidence type="ECO:0000256" key="5">
    <source>
        <dbReference type="SAM" id="Phobius"/>
    </source>
</evidence>
<keyword evidence="2 5" id="KW-0812">Transmembrane</keyword>
<reference evidence="9" key="1">
    <citation type="submission" date="2024-04" db="EMBL/GenBank/DDBJ databases">
        <authorList>
            <person name="Shaw F."/>
            <person name="Minotto A."/>
        </authorList>
    </citation>
    <scope>NUCLEOTIDE SEQUENCE [LARGE SCALE GENOMIC DNA]</scope>
</reference>
<evidence type="ECO:0000313" key="9">
    <source>
        <dbReference type="Proteomes" id="UP001497453"/>
    </source>
</evidence>
<dbReference type="PANTHER" id="PTHR12308:SF73">
    <property type="entry name" value="ANOCTAMIN"/>
    <property type="match status" value="1"/>
</dbReference>
<evidence type="ECO:0000256" key="3">
    <source>
        <dbReference type="ARBA" id="ARBA00022989"/>
    </source>
</evidence>
<feature type="transmembrane region" description="Helical" evidence="5">
    <location>
        <begin position="269"/>
        <end position="292"/>
    </location>
</feature>
<feature type="transmembrane region" description="Helical" evidence="5">
    <location>
        <begin position="210"/>
        <end position="227"/>
    </location>
</feature>